<proteinExistence type="predicted"/>
<accession>A0A317G5G2</accession>
<dbReference type="Proteomes" id="UP000245488">
    <property type="component" value="Chromosome"/>
</dbReference>
<protein>
    <submittedName>
        <fullName evidence="2">Uncharacterized protein</fullName>
    </submittedName>
</protein>
<reference evidence="2 3" key="1">
    <citation type="submission" date="2017-09" db="EMBL/GenBank/DDBJ databases">
        <title>High-quality draft genome sequence of Butyrivibrio fibrisolvens INBov1, isolated from cow rumen.</title>
        <authorList>
            <person name="Rodriguez Hernaez J."/>
            <person name="Rivarola M."/>
            <person name="Paniego N."/>
            <person name="Cravero S."/>
            <person name="Ceron Cucchi M."/>
            <person name="Martinez M.C."/>
        </authorList>
    </citation>
    <scope>NUCLEOTIDE SEQUENCE [LARGE SCALE GENOMIC DNA]</scope>
    <source>
        <strain evidence="2 3">INBov1</strain>
    </source>
</reference>
<name>A0A317G5G2_BUTFI</name>
<dbReference type="RefSeq" id="WP_110073648.1">
    <property type="nucleotide sequence ID" value="NZ_CM009896.1"/>
</dbReference>
<dbReference type="EMBL" id="NXNG01000001">
    <property type="protein sequence ID" value="PWT28476.1"/>
    <property type="molecule type" value="Genomic_DNA"/>
</dbReference>
<comment type="caution">
    <text evidence="2">The sequence shown here is derived from an EMBL/GenBank/DDBJ whole genome shotgun (WGS) entry which is preliminary data.</text>
</comment>
<sequence>MKKVQAACICQTLHFCQREEMSKEENEKLAIQELESYKASLEKNNTEYRILEEKKQDDGTIIIKIIKQYSNSPIGEYLQN</sequence>
<feature type="coiled-coil region" evidence="1">
    <location>
        <begin position="24"/>
        <end position="54"/>
    </location>
</feature>
<evidence type="ECO:0000256" key="1">
    <source>
        <dbReference type="SAM" id="Coils"/>
    </source>
</evidence>
<dbReference type="AlphaFoldDB" id="A0A317G5G2"/>
<evidence type="ECO:0000313" key="3">
    <source>
        <dbReference type="Proteomes" id="UP000245488"/>
    </source>
</evidence>
<evidence type="ECO:0000313" key="2">
    <source>
        <dbReference type="EMBL" id="PWT28476.1"/>
    </source>
</evidence>
<keyword evidence="1" id="KW-0175">Coiled coil</keyword>
<organism evidence="2 3">
    <name type="scientific">Butyrivibrio fibrisolvens</name>
    <dbReference type="NCBI Taxonomy" id="831"/>
    <lineage>
        <taxon>Bacteria</taxon>
        <taxon>Bacillati</taxon>
        <taxon>Bacillota</taxon>
        <taxon>Clostridia</taxon>
        <taxon>Lachnospirales</taxon>
        <taxon>Lachnospiraceae</taxon>
        <taxon>Butyrivibrio</taxon>
    </lineage>
</organism>
<gene>
    <name evidence="2" type="ORF">CPT75_15845</name>
</gene>
<keyword evidence="3" id="KW-1185">Reference proteome</keyword>